<dbReference type="Gene3D" id="3.40.50.10600">
    <property type="entry name" value="SpoIIaa-like domains"/>
    <property type="match status" value="1"/>
</dbReference>
<sequence>MHHFLHAPDDVIAVAIEDRITAADLDALMDRLEACLARHDPVHMYVETRSIGSLELAGFGAHLARAMPLMGQLRRFGRVAVVADQAWMRAGSRAESAMLPFVRYRVFTPERQAEALAWVTSGTGA</sequence>
<dbReference type="SUPFAM" id="SSF52091">
    <property type="entry name" value="SpoIIaa-like"/>
    <property type="match status" value="1"/>
</dbReference>
<dbReference type="Proteomes" id="UP001156831">
    <property type="component" value="Unassembled WGS sequence"/>
</dbReference>
<organism evidence="1 2">
    <name type="scientific">Luteimonas rhizosphaericola</name>
    <dbReference type="NCBI Taxonomy" id="3042024"/>
    <lineage>
        <taxon>Bacteria</taxon>
        <taxon>Pseudomonadati</taxon>
        <taxon>Pseudomonadota</taxon>
        <taxon>Gammaproteobacteria</taxon>
        <taxon>Lysobacterales</taxon>
        <taxon>Lysobacteraceae</taxon>
        <taxon>Luteimonas</taxon>
    </lineage>
</organism>
<evidence type="ECO:0000313" key="2">
    <source>
        <dbReference type="Proteomes" id="UP001156831"/>
    </source>
</evidence>
<reference evidence="1 2" key="1">
    <citation type="submission" date="2023-04" db="EMBL/GenBank/DDBJ databases">
        <title>Luteimonas sp. M1R5S18.</title>
        <authorList>
            <person name="Sun J.-Q."/>
        </authorList>
    </citation>
    <scope>NUCLEOTIDE SEQUENCE [LARGE SCALE GENOMIC DNA]</scope>
    <source>
        <strain evidence="1 2">M1R5S18</strain>
    </source>
</reference>
<evidence type="ECO:0000313" key="1">
    <source>
        <dbReference type="EMBL" id="MDH5829199.1"/>
    </source>
</evidence>
<name>A0ABT6JEZ5_9GAMM</name>
<keyword evidence="2" id="KW-1185">Reference proteome</keyword>
<gene>
    <name evidence="1" type="ORF">QFW80_01525</name>
</gene>
<dbReference type="Pfam" id="PF11964">
    <property type="entry name" value="SpoIIAA-like"/>
    <property type="match status" value="1"/>
</dbReference>
<dbReference type="InterPro" id="IPR021866">
    <property type="entry name" value="SpoIIAA-like"/>
</dbReference>
<accession>A0ABT6JEZ5</accession>
<dbReference type="InterPro" id="IPR036513">
    <property type="entry name" value="STAS_dom_sf"/>
</dbReference>
<dbReference type="RefSeq" id="WP_280599242.1">
    <property type="nucleotide sequence ID" value="NZ_JARXRN010000016.1"/>
</dbReference>
<protein>
    <submittedName>
        <fullName evidence="1">STAS/SEC14 domain-containing protein</fullName>
    </submittedName>
</protein>
<comment type="caution">
    <text evidence="1">The sequence shown here is derived from an EMBL/GenBank/DDBJ whole genome shotgun (WGS) entry which is preliminary data.</text>
</comment>
<dbReference type="InterPro" id="IPR038396">
    <property type="entry name" value="SpoIIAA-like_sf"/>
</dbReference>
<dbReference type="EMBL" id="JARXRN010000016">
    <property type="protein sequence ID" value="MDH5829199.1"/>
    <property type="molecule type" value="Genomic_DNA"/>
</dbReference>
<proteinExistence type="predicted"/>